<evidence type="ECO:0000313" key="1">
    <source>
        <dbReference type="EMBL" id="GAA5800263.1"/>
    </source>
</evidence>
<organism evidence="1 2">
    <name type="scientific">Helicostylum pulchrum</name>
    <dbReference type="NCBI Taxonomy" id="562976"/>
    <lineage>
        <taxon>Eukaryota</taxon>
        <taxon>Fungi</taxon>
        <taxon>Fungi incertae sedis</taxon>
        <taxon>Mucoromycota</taxon>
        <taxon>Mucoromycotina</taxon>
        <taxon>Mucoromycetes</taxon>
        <taxon>Mucorales</taxon>
        <taxon>Mucorineae</taxon>
        <taxon>Mucoraceae</taxon>
        <taxon>Helicostylum</taxon>
    </lineage>
</organism>
<gene>
    <name evidence="1" type="ORF">HPULCUR_005689</name>
</gene>
<proteinExistence type="predicted"/>
<keyword evidence="2" id="KW-1185">Reference proteome</keyword>
<accession>A0ABP9XZT3</accession>
<sequence>MKDLVAEIKRPNISIIGSSLEGGIISAEGGSSVYVDKREKGKRKVEILENDLDISVKKNRKVFSFIKPTTLDVNYAINIPVLEQQEKSAIESVVFVKFDNDCICENDEVNEEFQTNNESQRNMRFLNQKAMVYIFLRNALDQKYDNFLAWICGNGFNYDVSEEERKANCMKPVALVQTNERTPFVECEKDLESNRYVSLYHADTVGRKHLADGVGYSTADLSEVLLMESSGEDDDAHTNEDTMKLLDCSIRGLKLETERLPNASFETFKKRRFFTCLCSKDKLTLMSTFMIDSKHWGLIKIADAIVPRHWFGRPSWLKVFELTLFLRASLEEQKQVSEKLLKEESGWLRNGATIFETIRI</sequence>
<name>A0ABP9XZT3_9FUNG</name>
<protein>
    <submittedName>
        <fullName evidence="1">Uncharacterized protein</fullName>
    </submittedName>
</protein>
<comment type="caution">
    <text evidence="1">The sequence shown here is derived from an EMBL/GenBank/DDBJ whole genome shotgun (WGS) entry which is preliminary data.</text>
</comment>
<dbReference type="Proteomes" id="UP001476247">
    <property type="component" value="Unassembled WGS sequence"/>
</dbReference>
<dbReference type="EMBL" id="BAABUJ010000015">
    <property type="protein sequence ID" value="GAA5800263.1"/>
    <property type="molecule type" value="Genomic_DNA"/>
</dbReference>
<evidence type="ECO:0000313" key="2">
    <source>
        <dbReference type="Proteomes" id="UP001476247"/>
    </source>
</evidence>
<reference evidence="1 2" key="1">
    <citation type="submission" date="2024-04" db="EMBL/GenBank/DDBJ databases">
        <title>genome sequences of Mucor flavus KT1a and Helicostylum pulchrum KT1b strains isolation_sourced from the surface of a dry-aged beef.</title>
        <authorList>
            <person name="Toyotome T."/>
            <person name="Hosono M."/>
            <person name="Torimaru M."/>
            <person name="Fukuda K."/>
            <person name="Mikami N."/>
        </authorList>
    </citation>
    <scope>NUCLEOTIDE SEQUENCE [LARGE SCALE GENOMIC DNA]</scope>
    <source>
        <strain evidence="1 2">KT1b</strain>
    </source>
</reference>